<accession>A0AAE1XJV6</accession>
<sequence length="194" mass="22273">MSPSYVFNQDQLNSKLNRMHREWRLMNDVLNKGTGKDAKRDIITDEAGRLEELYWMFARNTTTRGMGRSSTHLSRTPIVAGSGEDEPMMGTNSGSCWSREEYEDITLSQSPLMPETDDYFSTPRHRPLHPRLGKIDRTGPKATESIEWCVDELTKFKDLRTLSSPWYWSVSIVIVLERSSSVWMMGTNCDGCTH</sequence>
<evidence type="ECO:0000256" key="1">
    <source>
        <dbReference type="SAM" id="MobiDB-lite"/>
    </source>
</evidence>
<gene>
    <name evidence="2" type="ORF">Salat_2727800</name>
</gene>
<proteinExistence type="predicted"/>
<dbReference type="AlphaFoldDB" id="A0AAE1XJV6"/>
<name>A0AAE1XJV6_9LAMI</name>
<protein>
    <submittedName>
        <fullName evidence="2">Uncharacterized protein</fullName>
    </submittedName>
</protein>
<evidence type="ECO:0000313" key="2">
    <source>
        <dbReference type="EMBL" id="KAK4413153.1"/>
    </source>
</evidence>
<organism evidence="2 3">
    <name type="scientific">Sesamum alatum</name>
    <dbReference type="NCBI Taxonomy" id="300844"/>
    <lineage>
        <taxon>Eukaryota</taxon>
        <taxon>Viridiplantae</taxon>
        <taxon>Streptophyta</taxon>
        <taxon>Embryophyta</taxon>
        <taxon>Tracheophyta</taxon>
        <taxon>Spermatophyta</taxon>
        <taxon>Magnoliopsida</taxon>
        <taxon>eudicotyledons</taxon>
        <taxon>Gunneridae</taxon>
        <taxon>Pentapetalae</taxon>
        <taxon>asterids</taxon>
        <taxon>lamiids</taxon>
        <taxon>Lamiales</taxon>
        <taxon>Pedaliaceae</taxon>
        <taxon>Sesamum</taxon>
    </lineage>
</organism>
<dbReference type="EMBL" id="JACGWO010000012">
    <property type="protein sequence ID" value="KAK4413153.1"/>
    <property type="molecule type" value="Genomic_DNA"/>
</dbReference>
<reference evidence="2" key="2">
    <citation type="journal article" date="2024" name="Plant">
        <title>Genomic evolution and insights into agronomic trait innovations of Sesamum species.</title>
        <authorList>
            <person name="Miao H."/>
            <person name="Wang L."/>
            <person name="Qu L."/>
            <person name="Liu H."/>
            <person name="Sun Y."/>
            <person name="Le M."/>
            <person name="Wang Q."/>
            <person name="Wei S."/>
            <person name="Zheng Y."/>
            <person name="Lin W."/>
            <person name="Duan Y."/>
            <person name="Cao H."/>
            <person name="Xiong S."/>
            <person name="Wang X."/>
            <person name="Wei L."/>
            <person name="Li C."/>
            <person name="Ma Q."/>
            <person name="Ju M."/>
            <person name="Zhao R."/>
            <person name="Li G."/>
            <person name="Mu C."/>
            <person name="Tian Q."/>
            <person name="Mei H."/>
            <person name="Zhang T."/>
            <person name="Gao T."/>
            <person name="Zhang H."/>
        </authorList>
    </citation>
    <scope>NUCLEOTIDE SEQUENCE</scope>
    <source>
        <strain evidence="2">3651</strain>
    </source>
</reference>
<dbReference type="Proteomes" id="UP001293254">
    <property type="component" value="Unassembled WGS sequence"/>
</dbReference>
<feature type="region of interest" description="Disordered" evidence="1">
    <location>
        <begin position="66"/>
        <end position="91"/>
    </location>
</feature>
<reference evidence="2" key="1">
    <citation type="submission" date="2020-06" db="EMBL/GenBank/DDBJ databases">
        <authorList>
            <person name="Li T."/>
            <person name="Hu X."/>
            <person name="Zhang T."/>
            <person name="Song X."/>
            <person name="Zhang H."/>
            <person name="Dai N."/>
            <person name="Sheng W."/>
            <person name="Hou X."/>
            <person name="Wei L."/>
        </authorList>
    </citation>
    <scope>NUCLEOTIDE SEQUENCE</scope>
    <source>
        <strain evidence="2">3651</strain>
        <tissue evidence="2">Leaf</tissue>
    </source>
</reference>
<comment type="caution">
    <text evidence="2">The sequence shown here is derived from an EMBL/GenBank/DDBJ whole genome shotgun (WGS) entry which is preliminary data.</text>
</comment>
<evidence type="ECO:0000313" key="3">
    <source>
        <dbReference type="Proteomes" id="UP001293254"/>
    </source>
</evidence>
<keyword evidence="3" id="KW-1185">Reference proteome</keyword>